<organism evidence="1 2">
    <name type="scientific">Massilia antarctica</name>
    <dbReference type="NCBI Taxonomy" id="2765360"/>
    <lineage>
        <taxon>Bacteria</taxon>
        <taxon>Pseudomonadati</taxon>
        <taxon>Pseudomonadota</taxon>
        <taxon>Betaproteobacteria</taxon>
        <taxon>Burkholderiales</taxon>
        <taxon>Oxalobacteraceae</taxon>
        <taxon>Telluria group</taxon>
        <taxon>Massilia</taxon>
    </lineage>
</organism>
<sequence length="601" mass="65192">MNLPPQLAPWIEWLALVPLEMAEPLGQMLLRLQPLVGRMTGVAAIPDTLPVGAGSIARRGPYERLLLSEWAVLDAAPDEFIRRAAGNELLFSAPEPQVQRRARLCVALFDAGPEQLGEPRLVQMALFILLARRAGEAGAGFQWGILQDPSTLHVGPRKLRVWLDARTCARVDAAHLSRWNEALASLDETDEVWQIGSSGCAALARTGARVNIETSLLEAGLKVSITQRRASRELLLELPVPDVGARLLRHPFDLVPAANSPARTDAYDTLSLVQAPLFGLSGNWLAAARERGGVVLHHVQASAAAQPSKPRRHHDTPLGVVVVGKMLAHVDSGGDFLTLARFPGKAFGPPCTVKRPPPEQFQMPTEAGSWMPTFFLIDHSPAGAGARVFMLDLAGTLGCWAVYGQKHKHISVPHFQFVDRKVVGITQFEGTLLYASSAANCTTIYVIGAEDKEAIEMAEFPMDAKRVLFGGPAPKRECARWLCALQRSDQHWLLVDDNFKVTVPLTVDDGATVMGVARIAPQAGSAPALLVLSADRHTVELRSASANCVVLHSAQPIAQLVLDPLGERLCWLTDSRELNVRALHGREMLLHVASAPERDVA</sequence>
<protein>
    <submittedName>
        <fullName evidence="1">Uncharacterized protein</fullName>
    </submittedName>
</protein>
<gene>
    <name evidence="1" type="ORF">IV454_17690</name>
</gene>
<dbReference type="Proteomes" id="UP000662888">
    <property type="component" value="Chromosome"/>
</dbReference>
<evidence type="ECO:0000313" key="2">
    <source>
        <dbReference type="Proteomes" id="UP000662888"/>
    </source>
</evidence>
<proteinExistence type="predicted"/>
<reference evidence="1 2" key="1">
    <citation type="submission" date="2020-11" db="EMBL/GenBank/DDBJ databases">
        <authorList>
            <person name="Sun Q."/>
        </authorList>
    </citation>
    <scope>NUCLEOTIDE SEQUENCE [LARGE SCALE GENOMIC DNA]</scope>
    <source>
        <strain evidence="1 2">P8398</strain>
    </source>
</reference>
<keyword evidence="2" id="KW-1185">Reference proteome</keyword>
<dbReference type="RefSeq" id="WP_206087153.1">
    <property type="nucleotide sequence ID" value="NZ_CP065053.1"/>
</dbReference>
<evidence type="ECO:0000313" key="1">
    <source>
        <dbReference type="EMBL" id="QPI47446.1"/>
    </source>
</evidence>
<dbReference type="EMBL" id="CP065053">
    <property type="protein sequence ID" value="QPI47446.1"/>
    <property type="molecule type" value="Genomic_DNA"/>
</dbReference>
<accession>A0AA49A5K8</accession>
<name>A0AA49A5K8_9BURK</name>